<feature type="region of interest" description="Disordered" evidence="2">
    <location>
        <begin position="1"/>
        <end position="141"/>
    </location>
</feature>
<organism evidence="3 4">
    <name type="scientific">Cryoendolithus antarcticus</name>
    <dbReference type="NCBI Taxonomy" id="1507870"/>
    <lineage>
        <taxon>Eukaryota</taxon>
        <taxon>Fungi</taxon>
        <taxon>Dikarya</taxon>
        <taxon>Ascomycota</taxon>
        <taxon>Pezizomycotina</taxon>
        <taxon>Dothideomycetes</taxon>
        <taxon>Dothideomycetidae</taxon>
        <taxon>Cladosporiales</taxon>
        <taxon>Cladosporiaceae</taxon>
        <taxon>Cryoendolithus</taxon>
    </lineage>
</organism>
<dbReference type="Proteomes" id="UP000192596">
    <property type="component" value="Unassembled WGS sequence"/>
</dbReference>
<evidence type="ECO:0000313" key="3">
    <source>
        <dbReference type="EMBL" id="OQO09747.1"/>
    </source>
</evidence>
<accession>A0A1V8TEC7</accession>
<feature type="compositionally biased region" description="Basic and acidic residues" evidence="2">
    <location>
        <begin position="123"/>
        <end position="133"/>
    </location>
</feature>
<dbReference type="InParanoid" id="A0A1V8TEC7"/>
<gene>
    <name evidence="3" type="ORF">B0A48_05150</name>
</gene>
<dbReference type="EMBL" id="NAJO01000010">
    <property type="protein sequence ID" value="OQO09747.1"/>
    <property type="molecule type" value="Genomic_DNA"/>
</dbReference>
<comment type="caution">
    <text evidence="3">The sequence shown here is derived from an EMBL/GenBank/DDBJ whole genome shotgun (WGS) entry which is preliminary data.</text>
</comment>
<evidence type="ECO:0000256" key="2">
    <source>
        <dbReference type="SAM" id="MobiDB-lite"/>
    </source>
</evidence>
<feature type="coiled-coil region" evidence="1">
    <location>
        <begin position="256"/>
        <end position="304"/>
    </location>
</feature>
<proteinExistence type="predicted"/>
<keyword evidence="4" id="KW-1185">Reference proteome</keyword>
<reference evidence="4" key="1">
    <citation type="submission" date="2017-03" db="EMBL/GenBank/DDBJ databases">
        <title>Genomes of endolithic fungi from Antarctica.</title>
        <authorList>
            <person name="Coleine C."/>
            <person name="Masonjones S."/>
            <person name="Stajich J.E."/>
        </authorList>
    </citation>
    <scope>NUCLEOTIDE SEQUENCE [LARGE SCALE GENOMIC DNA]</scope>
    <source>
        <strain evidence="4">CCFEE 5527</strain>
    </source>
</reference>
<feature type="compositionally biased region" description="Low complexity" evidence="2">
    <location>
        <begin position="84"/>
        <end position="93"/>
    </location>
</feature>
<feature type="compositionally biased region" description="Polar residues" evidence="2">
    <location>
        <begin position="50"/>
        <end position="60"/>
    </location>
</feature>
<feature type="compositionally biased region" description="Basic and acidic residues" evidence="2">
    <location>
        <begin position="73"/>
        <end position="83"/>
    </location>
</feature>
<feature type="compositionally biased region" description="Low complexity" evidence="2">
    <location>
        <begin position="10"/>
        <end position="42"/>
    </location>
</feature>
<keyword evidence="1" id="KW-0175">Coiled coil</keyword>
<protein>
    <submittedName>
        <fullName evidence="3">Uncharacterized protein</fullName>
    </submittedName>
</protein>
<sequence>MGPANNLDDQLGGLPSPSGSGQTTSETSFATLLITTESTTTSNAGLGRRSTANGTAQNGASGRAAPKATASEGEAKLPEDTRGQRGAQRTTRGSCGVGIQAKAASDQSSRKRRSTGTYANPIELEKITSERSENPPVANKKRKTVKGEEVVVKEEEIPVPVTATYTPAQQASRLKKCIQDRNDGLRYGWAVTKYYNEAMPGNEALRDITLLQWELGNLSRQAPSAAQEALVKSAKSFVDDDFDLLTVQLKVARVILKKAVQEYQEIQQAAAEAAAHADKLSVEAEKAKRAAAIRQKLLRELQEATGDTSQTLEDLA</sequence>
<name>A0A1V8TEC7_9PEZI</name>
<dbReference type="AlphaFoldDB" id="A0A1V8TEC7"/>
<evidence type="ECO:0000313" key="4">
    <source>
        <dbReference type="Proteomes" id="UP000192596"/>
    </source>
</evidence>
<evidence type="ECO:0000256" key="1">
    <source>
        <dbReference type="SAM" id="Coils"/>
    </source>
</evidence>